<dbReference type="GO" id="GO:0051480">
    <property type="term" value="P:regulation of cytosolic calcium ion concentration"/>
    <property type="evidence" value="ECO:0007669"/>
    <property type="project" value="TreeGrafter"/>
</dbReference>
<dbReference type="PANTHER" id="PTHR24093:SF369">
    <property type="entry name" value="CALCIUM-TRANSPORTING ATPASE"/>
    <property type="match status" value="1"/>
</dbReference>
<feature type="non-terminal residue" evidence="3">
    <location>
        <position position="1"/>
    </location>
</feature>
<proteinExistence type="predicted"/>
<dbReference type="SUPFAM" id="SSF81660">
    <property type="entry name" value="Metal cation-transporting ATPase, ATP-binding domain N"/>
    <property type="match status" value="1"/>
</dbReference>
<name>A0A8S3KEA8_9BILA</name>
<dbReference type="GO" id="GO:0005886">
    <property type="term" value="C:plasma membrane"/>
    <property type="evidence" value="ECO:0007669"/>
    <property type="project" value="TreeGrafter"/>
</dbReference>
<dbReference type="PANTHER" id="PTHR24093">
    <property type="entry name" value="CATION TRANSPORTING ATPASE"/>
    <property type="match status" value="1"/>
</dbReference>
<dbReference type="GO" id="GO:0005388">
    <property type="term" value="F:P-type calcium transporter activity"/>
    <property type="evidence" value="ECO:0007669"/>
    <property type="project" value="TreeGrafter"/>
</dbReference>
<dbReference type="InterPro" id="IPR023299">
    <property type="entry name" value="ATPase_P-typ_cyto_dom_N"/>
</dbReference>
<dbReference type="Pfam" id="PF13246">
    <property type="entry name" value="Cation_ATPase"/>
    <property type="match status" value="1"/>
</dbReference>
<dbReference type="Gene3D" id="3.40.1110.10">
    <property type="entry name" value="Calcium-transporting ATPase, cytoplasmic domain N"/>
    <property type="match status" value="1"/>
</dbReference>
<evidence type="ECO:0000313" key="4">
    <source>
        <dbReference type="Proteomes" id="UP000676336"/>
    </source>
</evidence>
<keyword evidence="2" id="KW-0460">Magnesium</keyword>
<comment type="caution">
    <text evidence="3">The sequence shown here is derived from an EMBL/GenBank/DDBJ whole genome shotgun (WGS) entry which is preliminary data.</text>
</comment>
<accession>A0A8S3KEA8</accession>
<evidence type="ECO:0000313" key="3">
    <source>
        <dbReference type="EMBL" id="CAF5229199.1"/>
    </source>
</evidence>
<dbReference type="Proteomes" id="UP000676336">
    <property type="component" value="Unassembled WGS sequence"/>
</dbReference>
<sequence>EPKKEDAGLPKQIGNKTECALLDLVKQWNGSYDEIREKIPQDSLTKVYTFNSARKMMSTIIQRDQGYRLYTKGASEMVLAKCTSMIGENNQPKDLNENKRTRITHDVIEKMANDGLRTICIAY</sequence>
<evidence type="ECO:0000256" key="1">
    <source>
        <dbReference type="ARBA" id="ARBA00004127"/>
    </source>
</evidence>
<organism evidence="3 4">
    <name type="scientific">Rotaria magnacalcarata</name>
    <dbReference type="NCBI Taxonomy" id="392030"/>
    <lineage>
        <taxon>Eukaryota</taxon>
        <taxon>Metazoa</taxon>
        <taxon>Spiralia</taxon>
        <taxon>Gnathifera</taxon>
        <taxon>Rotifera</taxon>
        <taxon>Eurotatoria</taxon>
        <taxon>Bdelloidea</taxon>
        <taxon>Philodinida</taxon>
        <taxon>Philodinidae</taxon>
        <taxon>Rotaria</taxon>
    </lineage>
</organism>
<protein>
    <submittedName>
        <fullName evidence="3">Uncharacterized protein</fullName>
    </submittedName>
</protein>
<reference evidence="3" key="1">
    <citation type="submission" date="2021-02" db="EMBL/GenBank/DDBJ databases">
        <authorList>
            <person name="Nowell W R."/>
        </authorList>
    </citation>
    <scope>NUCLEOTIDE SEQUENCE</scope>
</reference>
<dbReference type="GO" id="GO:0000166">
    <property type="term" value="F:nucleotide binding"/>
    <property type="evidence" value="ECO:0007669"/>
    <property type="project" value="InterPro"/>
</dbReference>
<dbReference type="EMBL" id="CAJOBI010368868">
    <property type="protein sequence ID" value="CAF5229199.1"/>
    <property type="molecule type" value="Genomic_DNA"/>
</dbReference>
<dbReference type="AlphaFoldDB" id="A0A8S3KEA8"/>
<evidence type="ECO:0000256" key="2">
    <source>
        <dbReference type="ARBA" id="ARBA00022842"/>
    </source>
</evidence>
<gene>
    <name evidence="3" type="ORF">SMN809_LOCUS86119</name>
</gene>
<dbReference type="GO" id="GO:0012505">
    <property type="term" value="C:endomembrane system"/>
    <property type="evidence" value="ECO:0007669"/>
    <property type="project" value="UniProtKB-SubCell"/>
</dbReference>
<feature type="non-terminal residue" evidence="3">
    <location>
        <position position="123"/>
    </location>
</feature>
<comment type="subcellular location">
    <subcellularLocation>
        <location evidence="1">Endomembrane system</location>
        <topology evidence="1">Multi-pass membrane protein</topology>
    </subcellularLocation>
</comment>